<feature type="transmembrane region" description="Helical" evidence="7">
    <location>
        <begin position="20"/>
        <end position="44"/>
    </location>
</feature>
<keyword evidence="2 7" id="KW-0808">Transferase</keyword>
<dbReference type="GO" id="GO:0019706">
    <property type="term" value="F:protein-cysteine S-palmitoyltransferase activity"/>
    <property type="evidence" value="ECO:0007669"/>
    <property type="project" value="UniProtKB-EC"/>
</dbReference>
<reference evidence="9" key="1">
    <citation type="submission" date="2015-04" db="EMBL/GenBank/DDBJ databases">
        <title>The genome sequence of the plant pathogenic Rhizarian Plasmodiophora brassicae reveals insights in its biotrophic life cycle and the origin of chitin synthesis.</title>
        <authorList>
            <person name="Schwelm A."/>
            <person name="Fogelqvist J."/>
            <person name="Knaust A."/>
            <person name="Julke S."/>
            <person name="Lilja T."/>
            <person name="Dhandapani V."/>
            <person name="Bonilla-Rosso G."/>
            <person name="Karlsson M."/>
            <person name="Shevchenko A."/>
            <person name="Choi S.R."/>
            <person name="Kim H.G."/>
            <person name="Park J.Y."/>
            <person name="Lim Y.P."/>
            <person name="Ludwig-Muller J."/>
            <person name="Dixelius C."/>
        </authorList>
    </citation>
    <scope>NUCLEOTIDE SEQUENCE</scope>
    <source>
        <tissue evidence="9">Potato root galls</tissue>
    </source>
</reference>
<evidence type="ECO:0000256" key="3">
    <source>
        <dbReference type="ARBA" id="ARBA00022692"/>
    </source>
</evidence>
<keyword evidence="4 7" id="KW-1133">Transmembrane helix</keyword>
<evidence type="ECO:0000313" key="9">
    <source>
        <dbReference type="EMBL" id="CRZ11108.1"/>
    </source>
</evidence>
<dbReference type="EMBL" id="HACM01010666">
    <property type="protein sequence ID" value="CRZ11108.1"/>
    <property type="molecule type" value="Transcribed_RNA"/>
</dbReference>
<name>A0A0H5RAL2_9EUKA</name>
<evidence type="ECO:0000259" key="8">
    <source>
        <dbReference type="Pfam" id="PF01529"/>
    </source>
</evidence>
<organism evidence="9">
    <name type="scientific">Spongospora subterranea</name>
    <dbReference type="NCBI Taxonomy" id="70186"/>
    <lineage>
        <taxon>Eukaryota</taxon>
        <taxon>Sar</taxon>
        <taxon>Rhizaria</taxon>
        <taxon>Endomyxa</taxon>
        <taxon>Phytomyxea</taxon>
        <taxon>Plasmodiophorida</taxon>
        <taxon>Plasmodiophoridae</taxon>
        <taxon>Spongospora</taxon>
    </lineage>
</organism>
<feature type="domain" description="Palmitoyltransferase DHHC" evidence="8">
    <location>
        <begin position="101"/>
        <end position="218"/>
    </location>
</feature>
<dbReference type="Pfam" id="PF01529">
    <property type="entry name" value="DHHC"/>
    <property type="match status" value="1"/>
</dbReference>
<dbReference type="PROSITE" id="PS50216">
    <property type="entry name" value="DHHC"/>
    <property type="match status" value="1"/>
</dbReference>
<dbReference type="AlphaFoldDB" id="A0A0H5RAL2"/>
<feature type="transmembrane region" description="Helical" evidence="7">
    <location>
        <begin position="182"/>
        <end position="204"/>
    </location>
</feature>
<sequence>MTIIKAWTTLTLFANVVKRVVILIPVVFVFGIVAIDWVTFVFVFQSKFYDQRPFTTVAAVVLFTIVSILVLASYIRCVMTSNSPKYNPAPGHFEAAECPRCAKCLSLKPDRAHHCSMCGVCCLKMDHHCPWVANCVGHYNYKYFLLFLFWSCTGCIIYILCNWTEIMSVFAVSAKKNFTLDLMSLFGVISCIAFSITLIFFLGFHLHLVLLNQTTLEYGFIRPSSNPYDQGKRRNFESIFGTKKLFWLLPVNTLEISGWDFTMGNEVLPMSAGRAPVEFPGDNV</sequence>
<dbReference type="EC" id="2.3.1.225" evidence="7"/>
<keyword evidence="3 7" id="KW-0812">Transmembrane</keyword>
<dbReference type="GO" id="GO:0016020">
    <property type="term" value="C:membrane"/>
    <property type="evidence" value="ECO:0007669"/>
    <property type="project" value="UniProtKB-SubCell"/>
</dbReference>
<evidence type="ECO:0000256" key="4">
    <source>
        <dbReference type="ARBA" id="ARBA00022989"/>
    </source>
</evidence>
<evidence type="ECO:0000256" key="6">
    <source>
        <dbReference type="ARBA" id="ARBA00023315"/>
    </source>
</evidence>
<evidence type="ECO:0000256" key="7">
    <source>
        <dbReference type="RuleBase" id="RU079119"/>
    </source>
</evidence>
<keyword evidence="6 7" id="KW-0012">Acyltransferase</keyword>
<feature type="transmembrane region" description="Helical" evidence="7">
    <location>
        <begin position="56"/>
        <end position="75"/>
    </location>
</feature>
<keyword evidence="5 7" id="KW-0472">Membrane</keyword>
<dbReference type="InterPro" id="IPR001594">
    <property type="entry name" value="Palmitoyltrfase_DHHC"/>
</dbReference>
<protein>
    <recommendedName>
        <fullName evidence="7">Palmitoyltransferase</fullName>
        <ecNumber evidence="7">2.3.1.225</ecNumber>
    </recommendedName>
</protein>
<comment type="similarity">
    <text evidence="7">Belongs to the DHHC palmitoyltransferase family.</text>
</comment>
<comment type="catalytic activity">
    <reaction evidence="7">
        <text>L-cysteinyl-[protein] + hexadecanoyl-CoA = S-hexadecanoyl-L-cysteinyl-[protein] + CoA</text>
        <dbReference type="Rhea" id="RHEA:36683"/>
        <dbReference type="Rhea" id="RHEA-COMP:10131"/>
        <dbReference type="Rhea" id="RHEA-COMP:11032"/>
        <dbReference type="ChEBI" id="CHEBI:29950"/>
        <dbReference type="ChEBI" id="CHEBI:57287"/>
        <dbReference type="ChEBI" id="CHEBI:57379"/>
        <dbReference type="ChEBI" id="CHEBI:74151"/>
        <dbReference type="EC" id="2.3.1.225"/>
    </reaction>
</comment>
<comment type="domain">
    <text evidence="7">The DHHC domain is required for palmitoyltransferase activity.</text>
</comment>
<proteinExistence type="inferred from homology"/>
<evidence type="ECO:0000256" key="5">
    <source>
        <dbReference type="ARBA" id="ARBA00023136"/>
    </source>
</evidence>
<feature type="transmembrane region" description="Helical" evidence="7">
    <location>
        <begin position="143"/>
        <end position="161"/>
    </location>
</feature>
<evidence type="ECO:0000256" key="2">
    <source>
        <dbReference type="ARBA" id="ARBA00022679"/>
    </source>
</evidence>
<dbReference type="PANTHER" id="PTHR12246">
    <property type="entry name" value="PALMITOYLTRANSFERASE ZDHHC16"/>
    <property type="match status" value="1"/>
</dbReference>
<evidence type="ECO:0000256" key="1">
    <source>
        <dbReference type="ARBA" id="ARBA00004141"/>
    </source>
</evidence>
<accession>A0A0H5RAL2</accession>
<dbReference type="InterPro" id="IPR039859">
    <property type="entry name" value="PFA4/ZDH16/20/ERF2-like"/>
</dbReference>
<comment type="subcellular location">
    <subcellularLocation>
        <location evidence="1">Membrane</location>
        <topology evidence="1">Multi-pass membrane protein</topology>
    </subcellularLocation>
</comment>